<feature type="domain" description="PH" evidence="3">
    <location>
        <begin position="44"/>
        <end position="150"/>
    </location>
</feature>
<feature type="compositionally biased region" description="Low complexity" evidence="2">
    <location>
        <begin position="808"/>
        <end position="817"/>
    </location>
</feature>
<feature type="region of interest" description="Disordered" evidence="2">
    <location>
        <begin position="420"/>
        <end position="475"/>
    </location>
</feature>
<dbReference type="Gene3D" id="2.30.29.30">
    <property type="entry name" value="Pleckstrin-homology domain (PH domain)/Phosphotyrosine-binding domain (PTB)"/>
    <property type="match status" value="2"/>
</dbReference>
<feature type="compositionally biased region" description="Polar residues" evidence="2">
    <location>
        <begin position="444"/>
        <end position="456"/>
    </location>
</feature>
<dbReference type="InterPro" id="IPR011993">
    <property type="entry name" value="PH-like_dom_sf"/>
</dbReference>
<feature type="region of interest" description="Disordered" evidence="2">
    <location>
        <begin position="349"/>
        <end position="408"/>
    </location>
</feature>
<feature type="compositionally biased region" description="Basic and acidic residues" evidence="2">
    <location>
        <begin position="290"/>
        <end position="305"/>
    </location>
</feature>
<dbReference type="PANTHER" id="PTHR17271:SF1">
    <property type="entry name" value="PROTEIN OUTSPREAD"/>
    <property type="match status" value="1"/>
</dbReference>
<feature type="region of interest" description="Disordered" evidence="2">
    <location>
        <begin position="776"/>
        <end position="817"/>
    </location>
</feature>
<dbReference type="InterPro" id="IPR052223">
    <property type="entry name" value="Actin_Cytoskeleton_Reg"/>
</dbReference>
<evidence type="ECO:0000313" key="4">
    <source>
        <dbReference type="EMBL" id="KAF8773675.1"/>
    </source>
</evidence>
<feature type="region of interest" description="Disordered" evidence="2">
    <location>
        <begin position="660"/>
        <end position="718"/>
    </location>
</feature>
<feature type="compositionally biased region" description="Basic and acidic residues" evidence="2">
    <location>
        <begin position="776"/>
        <end position="788"/>
    </location>
</feature>
<reference evidence="4" key="2">
    <citation type="submission" date="2020-06" db="EMBL/GenBank/DDBJ databases">
        <authorList>
            <person name="Sheffer M."/>
        </authorList>
    </citation>
    <scope>NUCLEOTIDE SEQUENCE</scope>
</reference>
<feature type="region of interest" description="Disordered" evidence="2">
    <location>
        <begin position="284"/>
        <end position="334"/>
    </location>
</feature>
<feature type="compositionally biased region" description="Basic and acidic residues" evidence="2">
    <location>
        <begin position="365"/>
        <end position="378"/>
    </location>
</feature>
<dbReference type="EMBL" id="JABXBU010002227">
    <property type="protein sequence ID" value="KAF8773675.1"/>
    <property type="molecule type" value="Genomic_DNA"/>
</dbReference>
<dbReference type="GO" id="GO:0015629">
    <property type="term" value="C:actin cytoskeleton"/>
    <property type="evidence" value="ECO:0007669"/>
    <property type="project" value="TreeGrafter"/>
</dbReference>
<accession>A0A8T0EMC2</accession>
<proteinExistence type="predicted"/>
<dbReference type="PANTHER" id="PTHR17271">
    <property type="entry name" value="PLECKSTRIN HOMOLOGY PH DOMAIN-CONTAINING PROTEIN"/>
    <property type="match status" value="1"/>
</dbReference>
<dbReference type="SMART" id="SM00233">
    <property type="entry name" value="PH"/>
    <property type="match status" value="2"/>
</dbReference>
<feature type="coiled-coil region" evidence="1">
    <location>
        <begin position="1522"/>
        <end position="1592"/>
    </location>
</feature>
<dbReference type="Proteomes" id="UP000807504">
    <property type="component" value="Unassembled WGS sequence"/>
</dbReference>
<protein>
    <submittedName>
        <fullName evidence="4">Protein outspread like protein</fullName>
    </submittedName>
</protein>
<dbReference type="GO" id="GO:0051015">
    <property type="term" value="F:actin filament binding"/>
    <property type="evidence" value="ECO:0007669"/>
    <property type="project" value="TreeGrafter"/>
</dbReference>
<reference evidence="4" key="1">
    <citation type="journal article" date="2020" name="bioRxiv">
        <title>Chromosome-level reference genome of the European wasp spider Argiope bruennichi: a resource for studies on range expansion and evolutionary adaptation.</title>
        <authorList>
            <person name="Sheffer M.M."/>
            <person name="Hoppe A."/>
            <person name="Krehenwinkel H."/>
            <person name="Uhl G."/>
            <person name="Kuss A.W."/>
            <person name="Jensen L."/>
            <person name="Jensen C."/>
            <person name="Gillespie R.G."/>
            <person name="Hoff K.J."/>
            <person name="Prost S."/>
        </authorList>
    </citation>
    <scope>NUCLEOTIDE SEQUENCE</scope>
</reference>
<dbReference type="SUPFAM" id="SSF50729">
    <property type="entry name" value="PH domain-like"/>
    <property type="match status" value="2"/>
</dbReference>
<sequence>MSALKSDCRKFSPNVFNKTKCQNCFRTKDAHSAEALENNRASRNISKCGYLFVAPDWDFNVSVNRTKRWQRRWFVLYDDGELTYSLDEFPDTIPQGTIDMNKVLDVSDAESVTGNDFAISITTPEKVHFVKGTSKEESKWWFDVFQKVLPRHLARGKHKRNATFPCGKATIPPAGVITQDYCSEDDIRLNNYSRPKFLSSSDIMRNEKDWIESVEAEDEDVFPANNDDSDGESKRDVEVQNALNKLMSQSEELPDEAEDQINQEDIKVPKDGLSQLEELDARRRNRRYLKRENRVQRNQRSRNDGVSKMIPAKKGAEKNSTSEVSETTSNTNGSAMAAAEKLEYLESIHSNDMGPSPLRRSTSANEKENSNEISDSKSKVNCSGKTALRKSESLKNIPSQTHSEMRDHVSGLRRYHSFKGSSSCHRKIKQSASSSAIKKVKLPSTPNTRAPSTPNETAMVPSDEKTNSEAPNLASDNSQVISDEGVFTRTGWLMRQTFNKDWSKHWFVLRDSSLTYYRDPSAEHCGIMDGILDLNQVSTIKEIESDRYYAFCLQTWDGKKHVLATETDDFRKIWIQALNYASNLWSSASKEDFICSEIVLPEHNYHHTERISSPSSNFTLPERISSPSSLSSLSYVYGNTLLETSSTSSDDQSEYFSLVDEDEVSELSSSPRTLPPSPPINRNMMSLVKEKSRSRSSCGQKTSAPVPTDFIANDSSNHEDLNYDKDNLIINEEENYSDEISRQLINGDHSVSSTKLQDEPLDDHSRVDERIAFRLDFEDQSPDKDLNGKEMIFGTPDVSFGKSSPCGNSDTSTSNSEASSECRMCFRVKSKLAAAKDEIRKLKKELKEAHANFDNLEMFSYKLQQDMKVKEENHNAQIALMTAKIDDLTAKYTLAEKNYRQLKQKSLKSDSKERKRSSLKNKEGLTITKEYELKLCDLEKKISEIETAILKDSTANSSSDVQPNRDEIVKSPELSDASNTSTSTDQSSNITKGFFSRLQSLVSRVQSVGSVVTEKSNSSSERESPRIRLEVKDAEESSAMDEVSDDSWAVTLDKNLKSINKYLEAYPANFSECQSIFIRKMSKVLKWLKTSLGNICKQGTSLANEKNVLIQNVIDLLTSMCSETPKGIEEPKQAKTCHSLLMAFEAMRLLERVDSVDSIDSLVKFDVMECAFKVLIKTLCLVFAEYENKDISTVLDVISGIPQIRFFCPIIKKLLPQNEEDEQFSTVSERLQLLNDQRSHILNSLAEAKKTKYEYLCNTLIEVPVKDSNVNKPLTVNSLEKYITSTATDIHRVAELQLSGIRNQTSFLLKAERDKVNLWCSEVKKAIKDSSEKFMAELKDECPMVHESAISLLSLSDAKRLEITNCVSELSFFNVSYVILNSLFSESIFDETVSDASSDTVLSDEEYIDKTWKTLQFNKSNFLSSPGFFECLQCTLLNNLLSDPSQEMNWVEYIHKYNFYNPRKSEMLNFQAENMRTVLSGSCSNCDSHFSSSSGRNLKDACNNSITCTECEKWIKKFCTSEKQHELEKQALESKYTRELQQLEECLTKSNKVHEQEMLQKENELESTTVQLQRLKNEYEEQIQTLKDLYEQKLHFETDQVNEDSIREAYKVEIEDLKEMFKKGLVAIENSHYRITSEMEKKHKDELSMLQAEKEKALELEAQATKNWKYPLTKGKILARLDFSLEAIKRSHEQQLKEETEQMREELLKKLQHGDHESFYCKYRNDLENLKAEILEITEKYSAKCLENISLEEKVNSLRHQLEEAHNELCSLLTKNKEIDANLSNI</sequence>
<dbReference type="PROSITE" id="PS50003">
    <property type="entry name" value="PH_DOMAIN"/>
    <property type="match status" value="2"/>
</dbReference>
<evidence type="ECO:0000256" key="2">
    <source>
        <dbReference type="SAM" id="MobiDB-lite"/>
    </source>
</evidence>
<evidence type="ECO:0000259" key="3">
    <source>
        <dbReference type="PROSITE" id="PS50003"/>
    </source>
</evidence>
<gene>
    <name evidence="4" type="ORF">HNY73_016312</name>
</gene>
<comment type="caution">
    <text evidence="4">The sequence shown here is derived from an EMBL/GenBank/DDBJ whole genome shotgun (WGS) entry which is preliminary data.</text>
</comment>
<feature type="coiled-coil region" evidence="1">
    <location>
        <begin position="1640"/>
        <end position="1710"/>
    </location>
</feature>
<feature type="domain" description="PH" evidence="3">
    <location>
        <begin position="486"/>
        <end position="583"/>
    </location>
</feature>
<feature type="compositionally biased region" description="Low complexity" evidence="2">
    <location>
        <begin position="318"/>
        <end position="332"/>
    </location>
</feature>
<dbReference type="InterPro" id="IPR001849">
    <property type="entry name" value="PH_domain"/>
</dbReference>
<dbReference type="Pfam" id="PF00169">
    <property type="entry name" value="PH"/>
    <property type="match status" value="2"/>
</dbReference>
<organism evidence="4 5">
    <name type="scientific">Argiope bruennichi</name>
    <name type="common">Wasp spider</name>
    <name type="synonym">Aranea bruennichi</name>
    <dbReference type="NCBI Taxonomy" id="94029"/>
    <lineage>
        <taxon>Eukaryota</taxon>
        <taxon>Metazoa</taxon>
        <taxon>Ecdysozoa</taxon>
        <taxon>Arthropoda</taxon>
        <taxon>Chelicerata</taxon>
        <taxon>Arachnida</taxon>
        <taxon>Araneae</taxon>
        <taxon>Araneomorphae</taxon>
        <taxon>Entelegynae</taxon>
        <taxon>Araneoidea</taxon>
        <taxon>Araneidae</taxon>
        <taxon>Argiope</taxon>
    </lineage>
</organism>
<feature type="compositionally biased region" description="Polar residues" evidence="2">
    <location>
        <begin position="695"/>
        <end position="705"/>
    </location>
</feature>
<keyword evidence="5" id="KW-1185">Reference proteome</keyword>
<feature type="region of interest" description="Disordered" evidence="2">
    <location>
        <begin position="216"/>
        <end position="238"/>
    </location>
</feature>
<feature type="coiled-coil region" evidence="1">
    <location>
        <begin position="825"/>
        <end position="905"/>
    </location>
</feature>
<evidence type="ECO:0000256" key="1">
    <source>
        <dbReference type="SAM" id="Coils"/>
    </source>
</evidence>
<evidence type="ECO:0000313" key="5">
    <source>
        <dbReference type="Proteomes" id="UP000807504"/>
    </source>
</evidence>
<name>A0A8T0EMC2_ARGBR</name>
<keyword evidence="1" id="KW-0175">Coiled coil</keyword>